<sequence>MKMPINPPNRTASAAAAAYTMMALLSIILLSSNNCNAFSPPTLTTSRLQRTSLSSTKQPRKQQSQQQQQGNNSPKNNSKNKSKRKPKYNTIADMMKAMEKNPNEFLTPGSNGVSRAVNANGRFIDTKKKPKRTRARVDRPKQKYLYASQRSALEMDRKRGGNKRDDGASIRDPSMYDDEGEDTAEEPSSSSRAQLDPQQQQHLLVQQQQLKQLEFARSLGLNPTTAASQLYAEPIVGSGAEDVPGIIASIRVDDGDGSITSNSFAFVIYKPVGWSILGGNEKKKKKKGQQLKKEGDDAVVDDSTSTVAAAARGDSKKSNVKRVKAYDEETDEFGFVEYNEDDILAVLTPEERAQLMKEGGLNLFDDLADEAKGALAGAEYDDGGEDDFGDDGSSKKKKKKKMKGGASTSSSSAAGAAAAVASSFPRMQANIDTPSRPSLVNWLKQIKAEEGTPIKGGKNWVALAGATEIDDSGLVLLCPKDRTRALHVDRCGYTAVVGNGKKLTSRSKLMKLIKAAEAGGGEVCDGSTAKIEILARLKKGRDVDPVLSVGVEFPDGSSTCSQAVLLCQDRLGDGVRGDESADPIDRRAARRLVHCNSMTVSSLTCLDDEPVVLESNPVLPDDIAIYANRRDGAEFRNGSYLGRQSGLAQNEFTNAYREINGASDGYPGWIVDRYDKWLFVQHEEGPMTVRGPLPSLHDGYTTGVYYLPTKVDRSVMGEAQVKPQLLEGKLAPENTPIVENGVTYLVNLGESYSTGIFLDQRIQRAWLADNCNEETRVLNCFAHTGAFSVAAATAGASTVSLDLDKKWLDRIRPQMEANGITEWDGKHDCIYGDCFDWLTRLGKRGEQFDIVILDPPSTSVGKKKRRWSVKNDMDELVTMAAALVKSGGLLFTTTNSASLRPEKFAKMCKKGLVDAGIPDAKLERISPMPSDFPSIGAQPVTNFAWRIPE</sequence>
<dbReference type="SUPFAM" id="SSF53335">
    <property type="entry name" value="S-adenosyl-L-methionine-dependent methyltransferases"/>
    <property type="match status" value="1"/>
</dbReference>
<organism evidence="6 7">
    <name type="scientific">Skeletonema marinoi</name>
    <dbReference type="NCBI Taxonomy" id="267567"/>
    <lineage>
        <taxon>Eukaryota</taxon>
        <taxon>Sar</taxon>
        <taxon>Stramenopiles</taxon>
        <taxon>Ochrophyta</taxon>
        <taxon>Bacillariophyta</taxon>
        <taxon>Coscinodiscophyceae</taxon>
        <taxon>Thalassiosirophycidae</taxon>
        <taxon>Thalassiosirales</taxon>
        <taxon>Skeletonemataceae</taxon>
        <taxon>Skeletonema</taxon>
        <taxon>Skeletonema marinoi-dohrnii complex</taxon>
    </lineage>
</organism>
<proteinExistence type="predicted"/>
<keyword evidence="2 6" id="KW-0808">Transferase</keyword>
<feature type="region of interest" description="Disordered" evidence="4">
    <location>
        <begin position="102"/>
        <end position="200"/>
    </location>
</feature>
<dbReference type="InterPro" id="IPR029063">
    <property type="entry name" value="SAM-dependent_MTases_sf"/>
</dbReference>
<evidence type="ECO:0000313" key="6">
    <source>
        <dbReference type="EMBL" id="KAK1741476.1"/>
    </source>
</evidence>
<dbReference type="EMBL" id="JATAAI010000013">
    <property type="protein sequence ID" value="KAK1741476.1"/>
    <property type="molecule type" value="Genomic_DNA"/>
</dbReference>
<evidence type="ECO:0000256" key="3">
    <source>
        <dbReference type="ARBA" id="ARBA00022691"/>
    </source>
</evidence>
<feature type="compositionally biased region" description="Acidic residues" evidence="4">
    <location>
        <begin position="175"/>
        <end position="185"/>
    </location>
</feature>
<dbReference type="PANTHER" id="PTHR43042">
    <property type="entry name" value="SAM-DEPENDENT METHYLTRANSFERASE"/>
    <property type="match status" value="1"/>
</dbReference>
<protein>
    <submittedName>
        <fullName evidence="6">SAM-dependent methyltransferase</fullName>
        <ecNumber evidence="6">2.1.1.-</ecNumber>
    </submittedName>
</protein>
<evidence type="ECO:0000259" key="5">
    <source>
        <dbReference type="Pfam" id="PF10672"/>
    </source>
</evidence>
<evidence type="ECO:0000313" key="7">
    <source>
        <dbReference type="Proteomes" id="UP001224775"/>
    </source>
</evidence>
<feature type="region of interest" description="Disordered" evidence="4">
    <location>
        <begin position="40"/>
        <end position="86"/>
    </location>
</feature>
<feature type="domain" description="S-adenosylmethionine-dependent methyltransferase" evidence="5">
    <location>
        <begin position="733"/>
        <end position="903"/>
    </location>
</feature>
<keyword evidence="1 6" id="KW-0489">Methyltransferase</keyword>
<evidence type="ECO:0000256" key="2">
    <source>
        <dbReference type="ARBA" id="ARBA00022679"/>
    </source>
</evidence>
<evidence type="ECO:0000256" key="4">
    <source>
        <dbReference type="SAM" id="MobiDB-lite"/>
    </source>
</evidence>
<feature type="compositionally biased region" description="Basic and acidic residues" evidence="4">
    <location>
        <begin position="153"/>
        <end position="169"/>
    </location>
</feature>
<name>A0AAD9DBJ5_9STRA</name>
<dbReference type="Gene3D" id="3.40.50.150">
    <property type="entry name" value="Vaccinia Virus protein VP39"/>
    <property type="match status" value="1"/>
</dbReference>
<dbReference type="Gene3D" id="3.30.750.80">
    <property type="entry name" value="RNA methyltransferase domain (HRMD) like"/>
    <property type="match status" value="1"/>
</dbReference>
<keyword evidence="7" id="KW-1185">Reference proteome</keyword>
<reference evidence="6" key="1">
    <citation type="submission" date="2023-06" db="EMBL/GenBank/DDBJ databases">
        <title>Survivors Of The Sea: Transcriptome response of Skeletonema marinoi to long-term dormancy.</title>
        <authorList>
            <person name="Pinder M.I.M."/>
            <person name="Kourtchenko O."/>
            <person name="Robertson E.K."/>
            <person name="Larsson T."/>
            <person name="Maumus F."/>
            <person name="Osuna-Cruz C.M."/>
            <person name="Vancaester E."/>
            <person name="Stenow R."/>
            <person name="Vandepoele K."/>
            <person name="Ploug H."/>
            <person name="Bruchert V."/>
            <person name="Godhe A."/>
            <person name="Topel M."/>
        </authorList>
    </citation>
    <scope>NUCLEOTIDE SEQUENCE</scope>
    <source>
        <strain evidence="6">R05AC</strain>
    </source>
</reference>
<dbReference type="EC" id="2.1.1.-" evidence="6"/>
<comment type="caution">
    <text evidence="6">The sequence shown here is derived from an EMBL/GenBank/DDBJ whole genome shotgun (WGS) entry which is preliminary data.</text>
</comment>
<keyword evidence="3" id="KW-0949">S-adenosyl-L-methionine</keyword>
<dbReference type="Proteomes" id="UP001224775">
    <property type="component" value="Unassembled WGS sequence"/>
</dbReference>
<feature type="compositionally biased region" description="Low complexity" evidence="4">
    <location>
        <begin position="42"/>
        <end position="77"/>
    </location>
</feature>
<dbReference type="PANTHER" id="PTHR43042:SF3">
    <property type="entry name" value="RIBOSOMAL RNA LARGE SUBUNIT METHYLTRANSFERASE YWBD-RELATED"/>
    <property type="match status" value="1"/>
</dbReference>
<dbReference type="Pfam" id="PF10672">
    <property type="entry name" value="Methyltrans_SAM"/>
    <property type="match status" value="1"/>
</dbReference>
<dbReference type="GO" id="GO:0008168">
    <property type="term" value="F:methyltransferase activity"/>
    <property type="evidence" value="ECO:0007669"/>
    <property type="project" value="UniProtKB-KW"/>
</dbReference>
<dbReference type="GO" id="GO:0032259">
    <property type="term" value="P:methylation"/>
    <property type="evidence" value="ECO:0007669"/>
    <property type="project" value="UniProtKB-KW"/>
</dbReference>
<accession>A0AAD9DBJ5</accession>
<dbReference type="AlphaFoldDB" id="A0AAD9DBJ5"/>
<feature type="region of interest" description="Disordered" evidence="4">
    <location>
        <begin position="378"/>
        <end position="412"/>
    </location>
</feature>
<dbReference type="CDD" id="cd02440">
    <property type="entry name" value="AdoMet_MTases"/>
    <property type="match status" value="1"/>
</dbReference>
<gene>
    <name evidence="6" type="ORF">QTG54_007954</name>
</gene>
<evidence type="ECO:0000256" key="1">
    <source>
        <dbReference type="ARBA" id="ARBA00022603"/>
    </source>
</evidence>
<feature type="compositionally biased region" description="Acidic residues" evidence="4">
    <location>
        <begin position="379"/>
        <end position="390"/>
    </location>
</feature>
<dbReference type="InterPro" id="IPR019614">
    <property type="entry name" value="SAM-dep_methyl-trfase"/>
</dbReference>